<evidence type="ECO:0000256" key="1">
    <source>
        <dbReference type="SAM" id="MobiDB-lite"/>
    </source>
</evidence>
<reference evidence="2" key="1">
    <citation type="submission" date="2015-04" db="UniProtKB">
        <authorList>
            <consortium name="EnsemblPlants"/>
        </authorList>
    </citation>
    <scope>IDENTIFICATION</scope>
</reference>
<evidence type="ECO:0000313" key="3">
    <source>
        <dbReference type="Proteomes" id="UP000008021"/>
    </source>
</evidence>
<protein>
    <recommendedName>
        <fullName evidence="4">DUF834 domain-containing protein</fullName>
    </recommendedName>
</protein>
<evidence type="ECO:0008006" key="4">
    <source>
        <dbReference type="Google" id="ProtNLM"/>
    </source>
</evidence>
<dbReference type="EnsemblPlants" id="OMERI10G03850.1">
    <property type="protein sequence ID" value="OMERI10G03850.1"/>
    <property type="gene ID" value="OMERI10G03850"/>
</dbReference>
<proteinExistence type="predicted"/>
<dbReference type="HOGENOM" id="CLU_2853537_0_0_1"/>
<name>A0A0E0EWH4_9ORYZ</name>
<organism evidence="2">
    <name type="scientific">Oryza meridionalis</name>
    <dbReference type="NCBI Taxonomy" id="40149"/>
    <lineage>
        <taxon>Eukaryota</taxon>
        <taxon>Viridiplantae</taxon>
        <taxon>Streptophyta</taxon>
        <taxon>Embryophyta</taxon>
        <taxon>Tracheophyta</taxon>
        <taxon>Spermatophyta</taxon>
        <taxon>Magnoliopsida</taxon>
        <taxon>Liliopsida</taxon>
        <taxon>Poales</taxon>
        <taxon>Poaceae</taxon>
        <taxon>BOP clade</taxon>
        <taxon>Oryzoideae</taxon>
        <taxon>Oryzeae</taxon>
        <taxon>Oryzinae</taxon>
        <taxon>Oryza</taxon>
    </lineage>
</organism>
<keyword evidence="3" id="KW-1185">Reference proteome</keyword>
<reference evidence="2" key="2">
    <citation type="submission" date="2018-05" db="EMBL/GenBank/DDBJ databases">
        <title>OmerRS3 (Oryza meridionalis Reference Sequence Version 3).</title>
        <authorList>
            <person name="Zhang J."/>
            <person name="Kudrna D."/>
            <person name="Lee S."/>
            <person name="Talag J."/>
            <person name="Welchert J."/>
            <person name="Wing R.A."/>
        </authorList>
    </citation>
    <scope>NUCLEOTIDE SEQUENCE [LARGE SCALE GENOMIC DNA]</scope>
    <source>
        <strain evidence="2">cv. OR44</strain>
    </source>
</reference>
<sequence length="65" mass="6205">MTSCEASVGTTDNSMALVVEMAGFGQGGTGCRDSVPVVSGGVGSDGEAGDGGQELEAVVVPVKSG</sequence>
<accession>A0A0E0EWH4</accession>
<evidence type="ECO:0000313" key="2">
    <source>
        <dbReference type="EnsemblPlants" id="OMERI10G03850.1"/>
    </source>
</evidence>
<feature type="region of interest" description="Disordered" evidence="1">
    <location>
        <begin position="39"/>
        <end position="65"/>
    </location>
</feature>
<dbReference type="Proteomes" id="UP000008021">
    <property type="component" value="Chromosome 10"/>
</dbReference>
<dbReference type="AlphaFoldDB" id="A0A0E0EWH4"/>
<dbReference type="Gramene" id="OMERI10G03850.1">
    <property type="protein sequence ID" value="OMERI10G03850.1"/>
    <property type="gene ID" value="OMERI10G03850"/>
</dbReference>
<feature type="compositionally biased region" description="Gly residues" evidence="1">
    <location>
        <begin position="40"/>
        <end position="52"/>
    </location>
</feature>